<evidence type="ECO:0000313" key="3">
    <source>
        <dbReference type="Proteomes" id="UP001301958"/>
    </source>
</evidence>
<organism evidence="2 3">
    <name type="scientific">Podospora fimiseda</name>
    <dbReference type="NCBI Taxonomy" id="252190"/>
    <lineage>
        <taxon>Eukaryota</taxon>
        <taxon>Fungi</taxon>
        <taxon>Dikarya</taxon>
        <taxon>Ascomycota</taxon>
        <taxon>Pezizomycotina</taxon>
        <taxon>Sordariomycetes</taxon>
        <taxon>Sordariomycetidae</taxon>
        <taxon>Sordariales</taxon>
        <taxon>Podosporaceae</taxon>
        <taxon>Podospora</taxon>
    </lineage>
</organism>
<dbReference type="EMBL" id="MU865298">
    <property type="protein sequence ID" value="KAK4230589.1"/>
    <property type="molecule type" value="Genomic_DNA"/>
</dbReference>
<reference evidence="2" key="1">
    <citation type="journal article" date="2023" name="Mol. Phylogenet. Evol.">
        <title>Genome-scale phylogeny and comparative genomics of the fungal order Sordariales.</title>
        <authorList>
            <person name="Hensen N."/>
            <person name="Bonometti L."/>
            <person name="Westerberg I."/>
            <person name="Brannstrom I.O."/>
            <person name="Guillou S."/>
            <person name="Cros-Aarteil S."/>
            <person name="Calhoun S."/>
            <person name="Haridas S."/>
            <person name="Kuo A."/>
            <person name="Mondo S."/>
            <person name="Pangilinan J."/>
            <person name="Riley R."/>
            <person name="LaButti K."/>
            <person name="Andreopoulos B."/>
            <person name="Lipzen A."/>
            <person name="Chen C."/>
            <person name="Yan M."/>
            <person name="Daum C."/>
            <person name="Ng V."/>
            <person name="Clum A."/>
            <person name="Steindorff A."/>
            <person name="Ohm R.A."/>
            <person name="Martin F."/>
            <person name="Silar P."/>
            <person name="Natvig D.O."/>
            <person name="Lalanne C."/>
            <person name="Gautier V."/>
            <person name="Ament-Velasquez S.L."/>
            <person name="Kruys A."/>
            <person name="Hutchinson M.I."/>
            <person name="Powell A.J."/>
            <person name="Barry K."/>
            <person name="Miller A.N."/>
            <person name="Grigoriev I.V."/>
            <person name="Debuchy R."/>
            <person name="Gladieux P."/>
            <person name="Hiltunen Thoren M."/>
            <person name="Johannesson H."/>
        </authorList>
    </citation>
    <scope>NUCLEOTIDE SEQUENCE</scope>
    <source>
        <strain evidence="2">CBS 990.96</strain>
    </source>
</reference>
<comment type="caution">
    <text evidence="2">The sequence shown here is derived from an EMBL/GenBank/DDBJ whole genome shotgun (WGS) entry which is preliminary data.</text>
</comment>
<name>A0AAN7BVU6_9PEZI</name>
<feature type="compositionally biased region" description="Low complexity" evidence="1">
    <location>
        <begin position="103"/>
        <end position="112"/>
    </location>
</feature>
<dbReference type="Proteomes" id="UP001301958">
    <property type="component" value="Unassembled WGS sequence"/>
</dbReference>
<feature type="region of interest" description="Disordered" evidence="1">
    <location>
        <begin position="1"/>
        <end position="77"/>
    </location>
</feature>
<feature type="compositionally biased region" description="Pro residues" evidence="1">
    <location>
        <begin position="217"/>
        <end position="227"/>
    </location>
</feature>
<feature type="compositionally biased region" description="Low complexity" evidence="1">
    <location>
        <begin position="178"/>
        <end position="194"/>
    </location>
</feature>
<reference evidence="2" key="2">
    <citation type="submission" date="2023-05" db="EMBL/GenBank/DDBJ databases">
        <authorList>
            <consortium name="Lawrence Berkeley National Laboratory"/>
            <person name="Steindorff A."/>
            <person name="Hensen N."/>
            <person name="Bonometti L."/>
            <person name="Westerberg I."/>
            <person name="Brannstrom I.O."/>
            <person name="Guillou S."/>
            <person name="Cros-Aarteil S."/>
            <person name="Calhoun S."/>
            <person name="Haridas S."/>
            <person name="Kuo A."/>
            <person name="Mondo S."/>
            <person name="Pangilinan J."/>
            <person name="Riley R."/>
            <person name="Labutti K."/>
            <person name="Andreopoulos B."/>
            <person name="Lipzen A."/>
            <person name="Chen C."/>
            <person name="Yanf M."/>
            <person name="Daum C."/>
            <person name="Ng V."/>
            <person name="Clum A."/>
            <person name="Ohm R."/>
            <person name="Martin F."/>
            <person name="Silar P."/>
            <person name="Natvig D."/>
            <person name="Lalanne C."/>
            <person name="Gautier V."/>
            <person name="Ament-Velasquez S.L."/>
            <person name="Kruys A."/>
            <person name="Hutchinson M.I."/>
            <person name="Powell A.J."/>
            <person name="Barry K."/>
            <person name="Miller A.N."/>
            <person name="Grigoriev I.V."/>
            <person name="Debuchy R."/>
            <person name="Gladieux P."/>
            <person name="Thoren M.H."/>
            <person name="Johannesson H."/>
        </authorList>
    </citation>
    <scope>NUCLEOTIDE SEQUENCE</scope>
    <source>
        <strain evidence="2">CBS 990.96</strain>
    </source>
</reference>
<feature type="compositionally biased region" description="Basic and acidic residues" evidence="1">
    <location>
        <begin position="16"/>
        <end position="30"/>
    </location>
</feature>
<accession>A0AAN7BVU6</accession>
<dbReference type="AlphaFoldDB" id="A0AAN7BVU6"/>
<protein>
    <submittedName>
        <fullName evidence="2">Uncharacterized protein</fullName>
    </submittedName>
</protein>
<feature type="compositionally biased region" description="Low complexity" evidence="1">
    <location>
        <begin position="59"/>
        <end position="71"/>
    </location>
</feature>
<feature type="compositionally biased region" description="Polar residues" evidence="1">
    <location>
        <begin position="89"/>
        <end position="102"/>
    </location>
</feature>
<keyword evidence="3" id="KW-1185">Reference proteome</keyword>
<feature type="region of interest" description="Disordered" evidence="1">
    <location>
        <begin position="178"/>
        <end position="232"/>
    </location>
</feature>
<evidence type="ECO:0000313" key="2">
    <source>
        <dbReference type="EMBL" id="KAK4230589.1"/>
    </source>
</evidence>
<evidence type="ECO:0000256" key="1">
    <source>
        <dbReference type="SAM" id="MobiDB-lite"/>
    </source>
</evidence>
<sequence>MDQASSPGQGSSQHGVENHHEPGIHPRLDSDGSSEYNGRLSGENLAKEPGGPLERKDTASSTATVATTIATQGSGETVTTAYSLQVSPETLAASQQHSFAISNGNGTPPGNNDTQRRSSTSRRRTGPLSAEQRKRASYIRKIGACSTCKKRRVACDPSHKATTWDAASEAIHEVGLAPDSSRSLSSVLPASRPPYSQDQAAMDIDLPPLQQSAFGTPPAPGRTPLPSSPRLHRPFNLVPVAGQDSFRAELQGTASRIASNPLRSRYARVSVLLARWQDDEDETAKKAMEDLADTLSKDYDYKVEPAPIPTYSGGKNNSALWLTNKVAEFLLEDNQRDVLKIFCYSGHSYLGPDRDTIFASSKKPDPESFIPWQGIQQLFENTYTDSLVILDCAYYPMYQNVRQKGMLEVIAASAGWDHLERLRRGTFTHIVNEQLKSRAAQKFKEPFTAASLHAKLVSEYATLIQGHNQDQGITINFPTPILLQESSNKVLPSIPLTPLRKGTPPVFTPDSPTSGYTLRFTFNLSENTYDLDAWSEWLRSMPVGIKEVKVEGPYRDTFR</sequence>
<gene>
    <name evidence="2" type="ORF">QBC38DRAFT_356863</name>
</gene>
<feature type="compositionally biased region" description="Polar residues" evidence="1">
    <location>
        <begin position="1"/>
        <end position="15"/>
    </location>
</feature>
<feature type="region of interest" description="Disordered" evidence="1">
    <location>
        <begin position="89"/>
        <end position="135"/>
    </location>
</feature>
<proteinExistence type="predicted"/>